<organism evidence="2 3">
    <name type="scientific">Vibrio ezurae NBRC 102218</name>
    <dbReference type="NCBI Taxonomy" id="1219080"/>
    <lineage>
        <taxon>Bacteria</taxon>
        <taxon>Pseudomonadati</taxon>
        <taxon>Pseudomonadota</taxon>
        <taxon>Gammaproteobacteria</taxon>
        <taxon>Vibrionales</taxon>
        <taxon>Vibrionaceae</taxon>
        <taxon>Vibrio</taxon>
    </lineage>
</organism>
<feature type="domain" description="Lysozyme inhibitor LprI-like N-terminal" evidence="1">
    <location>
        <begin position="2"/>
        <end position="81"/>
    </location>
</feature>
<proteinExistence type="predicted"/>
<dbReference type="Proteomes" id="UP000016562">
    <property type="component" value="Unassembled WGS sequence"/>
</dbReference>
<evidence type="ECO:0000313" key="2">
    <source>
        <dbReference type="EMBL" id="GAD81245.1"/>
    </source>
</evidence>
<dbReference type="AlphaFoldDB" id="U3B5P0"/>
<sequence length="90" mass="10835">MGMNDCYAKEYQSWDSELNRAYNALGGSNNEGLKIAQRDWIRFRDSQLNYLKAEFDNRQGTKWILEYDVLRNRLIKEQVERLQIIYHTDN</sequence>
<dbReference type="Gene3D" id="1.20.1270.180">
    <property type="match status" value="1"/>
</dbReference>
<dbReference type="Pfam" id="PF07007">
    <property type="entry name" value="LprI"/>
    <property type="match status" value="1"/>
</dbReference>
<evidence type="ECO:0000313" key="3">
    <source>
        <dbReference type="Proteomes" id="UP000016562"/>
    </source>
</evidence>
<reference evidence="2 3" key="1">
    <citation type="submission" date="2013-09" db="EMBL/GenBank/DDBJ databases">
        <title>Whole genome shotgun sequence of Vibrio ezurae NBRC 102218.</title>
        <authorList>
            <person name="Yoshida I."/>
            <person name="Hosoyama A."/>
            <person name="Numata M."/>
            <person name="Hashimoto M."/>
            <person name="Hosoyama Y."/>
            <person name="Tsuchikane K."/>
            <person name="Noguchi M."/>
            <person name="Hirakata S."/>
            <person name="Ichikawa N."/>
            <person name="Ohji S."/>
            <person name="Yamazoe A."/>
            <person name="Fujita N."/>
        </authorList>
    </citation>
    <scope>NUCLEOTIDE SEQUENCE [LARGE SCALE GENOMIC DNA]</scope>
    <source>
        <strain evidence="2 3">NBRC 102218</strain>
    </source>
</reference>
<dbReference type="EMBL" id="BATM01000053">
    <property type="protein sequence ID" value="GAD81245.1"/>
    <property type="molecule type" value="Genomic_DNA"/>
</dbReference>
<keyword evidence="3" id="KW-1185">Reference proteome</keyword>
<dbReference type="OrthoDB" id="7340239at2"/>
<comment type="caution">
    <text evidence="2">The sequence shown here is derived from an EMBL/GenBank/DDBJ whole genome shotgun (WGS) entry which is preliminary data.</text>
</comment>
<gene>
    <name evidence="2" type="ORF">VEZ01S_53_00450</name>
</gene>
<accession>U3B5P0</accession>
<protein>
    <recommendedName>
        <fullName evidence="1">Lysozyme inhibitor LprI-like N-terminal domain-containing protein</fullName>
    </recommendedName>
</protein>
<dbReference type="InterPro" id="IPR009739">
    <property type="entry name" value="LprI-like_N"/>
</dbReference>
<evidence type="ECO:0000259" key="1">
    <source>
        <dbReference type="Pfam" id="PF07007"/>
    </source>
</evidence>
<name>U3B5P0_9VIBR</name>